<dbReference type="RefSeq" id="WP_072353402.1">
    <property type="nucleotide sequence ID" value="NZ_FPKS01000001.1"/>
</dbReference>
<dbReference type="InterPro" id="IPR016181">
    <property type="entry name" value="Acyl_CoA_acyltransferase"/>
</dbReference>
<dbReference type="Proteomes" id="UP000185655">
    <property type="component" value="Unassembled WGS sequence"/>
</dbReference>
<dbReference type="EMBL" id="FPKS01000001">
    <property type="protein sequence ID" value="SFZ70144.1"/>
    <property type="molecule type" value="Genomic_DNA"/>
</dbReference>
<evidence type="ECO:0000313" key="2">
    <source>
        <dbReference type="EMBL" id="SFZ70144.1"/>
    </source>
</evidence>
<name>A0A1K2H4H9_9LACT</name>
<gene>
    <name evidence="1" type="ORF">RR45_GL001346</name>
    <name evidence="2" type="ORF">SAMN02746068_00084</name>
</gene>
<dbReference type="Proteomes" id="UP000218979">
    <property type="component" value="Unassembled WGS sequence"/>
</dbReference>
<proteinExistence type="predicted"/>
<dbReference type="SUPFAM" id="SSF55729">
    <property type="entry name" value="Acyl-CoA N-acyltransferases (Nat)"/>
    <property type="match status" value="1"/>
</dbReference>
<evidence type="ECO:0008006" key="5">
    <source>
        <dbReference type="Google" id="ProtNLM"/>
    </source>
</evidence>
<keyword evidence="4" id="KW-1185">Reference proteome</keyword>
<dbReference type="OrthoDB" id="9785602at2"/>
<evidence type="ECO:0000313" key="3">
    <source>
        <dbReference type="Proteomes" id="UP000185655"/>
    </source>
</evidence>
<accession>A0A1K2H4H9</accession>
<dbReference type="EMBL" id="JXJT01000003">
    <property type="protein sequence ID" value="PCS04412.1"/>
    <property type="molecule type" value="Genomic_DNA"/>
</dbReference>
<dbReference type="STRING" id="1122154.SAMN02746068_00084"/>
<evidence type="ECO:0000313" key="4">
    <source>
        <dbReference type="Proteomes" id="UP000218979"/>
    </source>
</evidence>
<organism evidence="2 3">
    <name type="scientific">Pseudolactococcus chungangensis CAU 28 = DSM 22330</name>
    <dbReference type="NCBI Taxonomy" id="1122154"/>
    <lineage>
        <taxon>Bacteria</taxon>
        <taxon>Bacillati</taxon>
        <taxon>Bacillota</taxon>
        <taxon>Bacilli</taxon>
        <taxon>Lactobacillales</taxon>
        <taxon>Streptococcaceae</taxon>
        <taxon>Pseudolactococcus</taxon>
    </lineage>
</organism>
<sequence>MSLNNYLDDENIFTIVYKAEKRVISYIIIKADSVDNRVDTKELGFLFLVNADYQVKGIRSETIPLILNYLFSNSIWKVYAGCFRGNKGQRLRLENLILDLSKRVHMMSRHWGKNFILSSTSIQKRYGKIKLKIIGK</sequence>
<dbReference type="Gene3D" id="3.40.630.30">
    <property type="match status" value="1"/>
</dbReference>
<reference evidence="1 4" key="1">
    <citation type="submission" date="2014-12" db="EMBL/GenBank/DDBJ databases">
        <title>Draft genome sequences of 10 type strains of Lactococcus.</title>
        <authorList>
            <person name="Sun Z."/>
            <person name="Zhong Z."/>
            <person name="Liu W."/>
            <person name="Zhang W."/>
            <person name="Zhang H."/>
        </authorList>
    </citation>
    <scope>NUCLEOTIDE SEQUENCE [LARGE SCALE GENOMIC DNA]</scope>
    <source>
        <strain evidence="1 4">DSM 22330</strain>
    </source>
</reference>
<reference evidence="2 3" key="2">
    <citation type="submission" date="2016-11" db="EMBL/GenBank/DDBJ databases">
        <authorList>
            <person name="Jaros S."/>
            <person name="Januszkiewicz K."/>
            <person name="Wedrychowicz H."/>
        </authorList>
    </citation>
    <scope>NUCLEOTIDE SEQUENCE [LARGE SCALE GENOMIC DNA]</scope>
    <source>
        <strain evidence="2 3">DSM 22330</strain>
    </source>
</reference>
<dbReference type="AlphaFoldDB" id="A0A1K2H4H9"/>
<evidence type="ECO:0000313" key="1">
    <source>
        <dbReference type="EMBL" id="PCS04412.1"/>
    </source>
</evidence>
<protein>
    <recommendedName>
        <fullName evidence="5">Acetyltransferase (GNAT) domain-containing protein</fullName>
    </recommendedName>
</protein>